<sequence>MRLLLVGTNLNAMQKSSDLESRVYESCDVKCKLPKYHLLSFQELSSYLEDNTTRFVIVDKSTDGDFLRIDYQHQSFNKVVSSLIRMRGYKFGSYRSRSKFGAHDLVTYTKWLENLWSSW</sequence>
<dbReference type="RefSeq" id="XP_010516003.1">
    <property type="nucleotide sequence ID" value="XM_010517701.2"/>
</dbReference>
<evidence type="ECO:0000313" key="1">
    <source>
        <dbReference type="Proteomes" id="UP000694864"/>
    </source>
</evidence>
<dbReference type="Proteomes" id="UP000694864">
    <property type="component" value="Chromosome 6"/>
</dbReference>
<accession>A0ABM0ZHZ9</accession>
<proteinExistence type="predicted"/>
<gene>
    <name evidence="2" type="primary">LOC104791737</name>
</gene>
<name>A0ABM0ZHZ9_CAMSA</name>
<keyword evidence="1" id="KW-1185">Reference proteome</keyword>
<protein>
    <submittedName>
        <fullName evidence="2">Uncharacterized protein LOC104791737</fullName>
    </submittedName>
</protein>
<evidence type="ECO:0000313" key="2">
    <source>
        <dbReference type="RefSeq" id="XP_010516003.1"/>
    </source>
</evidence>
<reference evidence="2" key="2">
    <citation type="submission" date="2025-08" db="UniProtKB">
        <authorList>
            <consortium name="RefSeq"/>
        </authorList>
    </citation>
    <scope>IDENTIFICATION</scope>
    <source>
        <tissue evidence="2">Leaf</tissue>
    </source>
</reference>
<organism evidence="1 2">
    <name type="scientific">Camelina sativa</name>
    <name type="common">False flax</name>
    <name type="synonym">Myagrum sativum</name>
    <dbReference type="NCBI Taxonomy" id="90675"/>
    <lineage>
        <taxon>Eukaryota</taxon>
        <taxon>Viridiplantae</taxon>
        <taxon>Streptophyta</taxon>
        <taxon>Embryophyta</taxon>
        <taxon>Tracheophyta</taxon>
        <taxon>Spermatophyta</taxon>
        <taxon>Magnoliopsida</taxon>
        <taxon>eudicotyledons</taxon>
        <taxon>Gunneridae</taxon>
        <taxon>Pentapetalae</taxon>
        <taxon>rosids</taxon>
        <taxon>malvids</taxon>
        <taxon>Brassicales</taxon>
        <taxon>Brassicaceae</taxon>
        <taxon>Camelineae</taxon>
        <taxon>Camelina</taxon>
    </lineage>
</organism>
<reference evidence="1" key="1">
    <citation type="journal article" date="2014" name="Nat. Commun.">
        <title>The emerging biofuel crop Camelina sativa retains a highly undifferentiated hexaploid genome structure.</title>
        <authorList>
            <person name="Kagale S."/>
            <person name="Koh C."/>
            <person name="Nixon J."/>
            <person name="Bollina V."/>
            <person name="Clarke W.E."/>
            <person name="Tuteja R."/>
            <person name="Spillane C."/>
            <person name="Robinson S.J."/>
            <person name="Links M.G."/>
            <person name="Clarke C."/>
            <person name="Higgins E.E."/>
            <person name="Huebert T."/>
            <person name="Sharpe A.G."/>
            <person name="Parkin I.A."/>
        </authorList>
    </citation>
    <scope>NUCLEOTIDE SEQUENCE [LARGE SCALE GENOMIC DNA]</scope>
    <source>
        <strain evidence="1">cv. DH55</strain>
    </source>
</reference>
<dbReference type="GeneID" id="104791737"/>